<name>A0A9N8F1K9_9STRA</name>
<dbReference type="EMBL" id="CAICTM010002814">
    <property type="protein sequence ID" value="CAB9530280.1"/>
    <property type="molecule type" value="Genomic_DNA"/>
</dbReference>
<keyword evidence="3" id="KW-1185">Reference proteome</keyword>
<evidence type="ECO:0000313" key="3">
    <source>
        <dbReference type="Proteomes" id="UP001153069"/>
    </source>
</evidence>
<feature type="chain" id="PRO_5040197642" evidence="1">
    <location>
        <begin position="20"/>
        <end position="167"/>
    </location>
</feature>
<dbReference type="Proteomes" id="UP001153069">
    <property type="component" value="Unassembled WGS sequence"/>
</dbReference>
<feature type="signal peptide" evidence="1">
    <location>
        <begin position="1"/>
        <end position="19"/>
    </location>
</feature>
<keyword evidence="1" id="KW-0732">Signal</keyword>
<organism evidence="2 3">
    <name type="scientific">Seminavis robusta</name>
    <dbReference type="NCBI Taxonomy" id="568900"/>
    <lineage>
        <taxon>Eukaryota</taxon>
        <taxon>Sar</taxon>
        <taxon>Stramenopiles</taxon>
        <taxon>Ochrophyta</taxon>
        <taxon>Bacillariophyta</taxon>
        <taxon>Bacillariophyceae</taxon>
        <taxon>Bacillariophycidae</taxon>
        <taxon>Naviculales</taxon>
        <taxon>Naviculaceae</taxon>
        <taxon>Seminavis</taxon>
    </lineage>
</organism>
<dbReference type="AlphaFoldDB" id="A0A9N8F1K9"/>
<proteinExistence type="predicted"/>
<reference evidence="2" key="1">
    <citation type="submission" date="2020-06" db="EMBL/GenBank/DDBJ databases">
        <authorList>
            <consortium name="Plant Systems Biology data submission"/>
        </authorList>
    </citation>
    <scope>NUCLEOTIDE SEQUENCE</scope>
    <source>
        <strain evidence="2">D6</strain>
    </source>
</reference>
<evidence type="ECO:0000256" key="1">
    <source>
        <dbReference type="SAM" id="SignalP"/>
    </source>
</evidence>
<evidence type="ECO:0000313" key="2">
    <source>
        <dbReference type="EMBL" id="CAB9530280.1"/>
    </source>
</evidence>
<comment type="caution">
    <text evidence="2">The sequence shown here is derived from an EMBL/GenBank/DDBJ whole genome shotgun (WGS) entry which is preliminary data.</text>
</comment>
<gene>
    <name evidence="2" type="ORF">SEMRO_2816_G337770.1</name>
</gene>
<sequence length="167" mass="18364">MGILLLLLCVVGLMGIVEGERYNVAFEYKLAANYDCSNQQGNVRSFLTVPALDEGAGIWNNGGGHWVGGNGNMRRLGGGPEVYELEDEAKAAKDVVLEKLQDTSTNGIFEGCLDLVEPDVHVRIQQVGGKPTRQLTGDQEERRLIDCRDAQLLCSSDMLYYCDFTCK</sequence>
<protein>
    <submittedName>
        <fullName evidence="2">Uncharacterized protein</fullName>
    </submittedName>
</protein>
<accession>A0A9N8F1K9</accession>